<reference evidence="2 3" key="1">
    <citation type="submission" date="2019-02" db="EMBL/GenBank/DDBJ databases">
        <title>Deep-cultivation of Planctomycetes and their phenomic and genomic characterization uncovers novel biology.</title>
        <authorList>
            <person name="Wiegand S."/>
            <person name="Jogler M."/>
            <person name="Boedeker C."/>
            <person name="Pinto D."/>
            <person name="Vollmers J."/>
            <person name="Rivas-Marin E."/>
            <person name="Kohn T."/>
            <person name="Peeters S.H."/>
            <person name="Heuer A."/>
            <person name="Rast P."/>
            <person name="Oberbeckmann S."/>
            <person name="Bunk B."/>
            <person name="Jeske O."/>
            <person name="Meyerdierks A."/>
            <person name="Storesund J.E."/>
            <person name="Kallscheuer N."/>
            <person name="Luecker S."/>
            <person name="Lage O.M."/>
            <person name="Pohl T."/>
            <person name="Merkel B.J."/>
            <person name="Hornburger P."/>
            <person name="Mueller R.-W."/>
            <person name="Bruemmer F."/>
            <person name="Labrenz M."/>
            <person name="Spormann A.M."/>
            <person name="Op den Camp H."/>
            <person name="Overmann J."/>
            <person name="Amann R."/>
            <person name="Jetten M.S.M."/>
            <person name="Mascher T."/>
            <person name="Medema M.H."/>
            <person name="Devos D.P."/>
            <person name="Kaster A.-K."/>
            <person name="Ovreas L."/>
            <person name="Rohde M."/>
            <person name="Galperin M.Y."/>
            <person name="Jogler C."/>
        </authorList>
    </citation>
    <scope>NUCLEOTIDE SEQUENCE [LARGE SCALE GENOMIC DNA]</scope>
    <source>
        <strain evidence="2 3">K23_9</strain>
    </source>
</reference>
<dbReference type="SUPFAM" id="SSF53335">
    <property type="entry name" value="S-adenosyl-L-methionine-dependent methyltransferases"/>
    <property type="match status" value="1"/>
</dbReference>
<dbReference type="RefSeq" id="WP_145418017.1">
    <property type="nucleotide sequence ID" value="NZ_CP036526.1"/>
</dbReference>
<dbReference type="GO" id="GO:0008757">
    <property type="term" value="F:S-adenosylmethionine-dependent methyltransferase activity"/>
    <property type="evidence" value="ECO:0007669"/>
    <property type="project" value="InterPro"/>
</dbReference>
<dbReference type="CDD" id="cd02440">
    <property type="entry name" value="AdoMet_MTases"/>
    <property type="match status" value="1"/>
</dbReference>
<organism evidence="2 3">
    <name type="scientific">Stieleria marina</name>
    <dbReference type="NCBI Taxonomy" id="1930275"/>
    <lineage>
        <taxon>Bacteria</taxon>
        <taxon>Pseudomonadati</taxon>
        <taxon>Planctomycetota</taxon>
        <taxon>Planctomycetia</taxon>
        <taxon>Pirellulales</taxon>
        <taxon>Pirellulaceae</taxon>
        <taxon>Stieleria</taxon>
    </lineage>
</organism>
<dbReference type="Proteomes" id="UP000319817">
    <property type="component" value="Chromosome"/>
</dbReference>
<gene>
    <name evidence="2" type="ORF">K239x_24010</name>
</gene>
<evidence type="ECO:0000313" key="2">
    <source>
        <dbReference type="EMBL" id="QDT10445.1"/>
    </source>
</evidence>
<dbReference type="InterPro" id="IPR013216">
    <property type="entry name" value="Methyltransf_11"/>
</dbReference>
<dbReference type="Gene3D" id="3.40.50.150">
    <property type="entry name" value="Vaccinia Virus protein VP39"/>
    <property type="match status" value="1"/>
</dbReference>
<dbReference type="Pfam" id="PF08241">
    <property type="entry name" value="Methyltransf_11"/>
    <property type="match status" value="1"/>
</dbReference>
<dbReference type="InterPro" id="IPR029063">
    <property type="entry name" value="SAM-dependent_MTases_sf"/>
</dbReference>
<dbReference type="OrthoDB" id="9772751at2"/>
<evidence type="ECO:0000313" key="3">
    <source>
        <dbReference type="Proteomes" id="UP000319817"/>
    </source>
</evidence>
<proteinExistence type="predicted"/>
<dbReference type="AlphaFoldDB" id="A0A517NTK3"/>
<keyword evidence="3" id="KW-1185">Reference proteome</keyword>
<accession>A0A517NTK3</accession>
<feature type="domain" description="Methyltransferase type 11" evidence="1">
    <location>
        <begin position="29"/>
        <end position="123"/>
    </location>
</feature>
<evidence type="ECO:0000259" key="1">
    <source>
        <dbReference type="Pfam" id="PF08241"/>
    </source>
</evidence>
<dbReference type="EMBL" id="CP036526">
    <property type="protein sequence ID" value="QDT10445.1"/>
    <property type="molecule type" value="Genomic_DNA"/>
</dbReference>
<sequence>MGDWSIRLTGTQPIPREWIGDVANQNVLCLAGGGGHQGPILAAAGANVTVFDLSEQQLAIDTRVADENNLAIDTVIGDMRDLSCFADQTFDLIINPCSTNFCPDVLPVWREAFRVLKNGGRLVAGVINPINYLFDAPAMDRGEFVVKHKIPYSDLDLPAEERDVTLGPERPIDFGHTLADLLGGQLEAGFQLTDLMEDRWGGDDPLSEKIATFIATRAVRPAG</sequence>
<keyword evidence="2" id="KW-0489">Methyltransferase</keyword>
<dbReference type="GO" id="GO:0032259">
    <property type="term" value="P:methylation"/>
    <property type="evidence" value="ECO:0007669"/>
    <property type="project" value="UniProtKB-KW"/>
</dbReference>
<name>A0A517NTK3_9BACT</name>
<keyword evidence="2" id="KW-0808">Transferase</keyword>
<protein>
    <submittedName>
        <fullName evidence="2">Arsenite S-adenosylmethyltransferase</fullName>
    </submittedName>
</protein>